<dbReference type="GO" id="GO:0004222">
    <property type="term" value="F:metalloendopeptidase activity"/>
    <property type="evidence" value="ECO:0007669"/>
    <property type="project" value="InterPro"/>
</dbReference>
<dbReference type="AlphaFoldDB" id="A0A077M453"/>
<evidence type="ECO:0000256" key="2">
    <source>
        <dbReference type="ARBA" id="ARBA00022801"/>
    </source>
</evidence>
<keyword evidence="4" id="KW-0482">Metalloprotease</keyword>
<dbReference type="GO" id="GO:0006508">
    <property type="term" value="P:proteolysis"/>
    <property type="evidence" value="ECO:0007669"/>
    <property type="project" value="UniProtKB-KW"/>
</dbReference>
<evidence type="ECO:0000256" key="5">
    <source>
        <dbReference type="SAM" id="MobiDB-lite"/>
    </source>
</evidence>
<dbReference type="STRING" id="1194083.BN12_3750001"/>
<keyword evidence="8" id="KW-1185">Reference proteome</keyword>
<dbReference type="InterPro" id="IPR050728">
    <property type="entry name" value="Zinc_Metalloprotease_M4"/>
</dbReference>
<reference evidence="7 8" key="1">
    <citation type="journal article" date="2013" name="ISME J.">
        <title>A metabolic model for members of the genus Tetrasphaera involved in enhanced biological phosphorus removal.</title>
        <authorList>
            <person name="Kristiansen R."/>
            <person name="Nguyen H.T.T."/>
            <person name="Saunders A.M."/>
            <person name="Nielsen J.L."/>
            <person name="Wimmer R."/>
            <person name="Le V.Q."/>
            <person name="McIlroy S.J."/>
            <person name="Petrovski S."/>
            <person name="Seviour R.J."/>
            <person name="Calteau A."/>
            <person name="Nielsen K.L."/>
            <person name="Nielsen P.H."/>
        </authorList>
    </citation>
    <scope>NUCLEOTIDE SEQUENCE [LARGE SCALE GENOMIC DNA]</scope>
    <source>
        <strain evidence="7 8">T1-X7</strain>
    </source>
</reference>
<keyword evidence="1" id="KW-0645">Protease</keyword>
<dbReference type="SUPFAM" id="SSF55486">
    <property type="entry name" value="Metalloproteases ('zincins'), catalytic domain"/>
    <property type="match status" value="1"/>
</dbReference>
<dbReference type="Proteomes" id="UP000035721">
    <property type="component" value="Unassembled WGS sequence"/>
</dbReference>
<gene>
    <name evidence="7" type="ORF">BN12_3750001</name>
</gene>
<dbReference type="PANTHER" id="PTHR33794:SF1">
    <property type="entry name" value="BACILLOLYSIN"/>
    <property type="match status" value="1"/>
</dbReference>
<dbReference type="InterPro" id="IPR027268">
    <property type="entry name" value="Peptidase_M4/M1_CTD_sf"/>
</dbReference>
<evidence type="ECO:0000256" key="4">
    <source>
        <dbReference type="ARBA" id="ARBA00023049"/>
    </source>
</evidence>
<evidence type="ECO:0000256" key="3">
    <source>
        <dbReference type="ARBA" id="ARBA00022833"/>
    </source>
</evidence>
<evidence type="ECO:0000259" key="6">
    <source>
        <dbReference type="Pfam" id="PF02868"/>
    </source>
</evidence>
<keyword evidence="2" id="KW-0378">Hydrolase</keyword>
<dbReference type="Gene3D" id="1.10.390.10">
    <property type="entry name" value="Neutral Protease Domain 2"/>
    <property type="match status" value="1"/>
</dbReference>
<dbReference type="EMBL" id="CAJB01000307">
    <property type="protein sequence ID" value="CCH78915.1"/>
    <property type="molecule type" value="Genomic_DNA"/>
</dbReference>
<accession>A0A077M453</accession>
<proteinExistence type="predicted"/>
<evidence type="ECO:0000313" key="8">
    <source>
        <dbReference type="Proteomes" id="UP000035721"/>
    </source>
</evidence>
<protein>
    <submittedName>
        <fullName evidence="7">Bacillolysin</fullName>
    </submittedName>
</protein>
<organism evidence="7 8">
    <name type="scientific">Nostocoides japonicum T1-X7</name>
    <dbReference type="NCBI Taxonomy" id="1194083"/>
    <lineage>
        <taxon>Bacteria</taxon>
        <taxon>Bacillati</taxon>
        <taxon>Actinomycetota</taxon>
        <taxon>Actinomycetes</taxon>
        <taxon>Micrococcales</taxon>
        <taxon>Intrasporangiaceae</taxon>
        <taxon>Nostocoides</taxon>
    </lineage>
</organism>
<feature type="region of interest" description="Disordered" evidence="5">
    <location>
        <begin position="1"/>
        <end position="20"/>
    </location>
</feature>
<name>A0A077M453_9MICO</name>
<sequence length="370" mass="39699">MRAAPRPGKDGPTAPSTGSERATLAVLGGPDAALVWSVASTTGAGTTRTVVDARTGAVREVRNLAKNADGQGQVFDPNPVVTLRNEKLKDKGDQDQAVLTPAYRKVALHRLTAGKKTLVGAYAQVVRAKGGLATSPTRTYVYTRHDDRFEQVNAYYGVDAAQAYIRSLGFRDVNSGSQKLVIDTYAGDNSFYDPPNDTITYGTGGVDDAEDLEVVWHEYGHAIQDAQVPGYGASEQAGATGEGFGDYWAVTMSQPVSKGFDLPCVMDWDSTSYTSGPVHCLRRTDTGKTVADLDGEVHDDGEIWSNALWDINKALGRDKANRVILEAQFSFTPRNTFTQAATRTVTAAQRLYGAGTAATVKAAFHRRGIL</sequence>
<feature type="domain" description="Peptidase M4 C-terminal" evidence="6">
    <location>
        <begin position="281"/>
        <end position="369"/>
    </location>
</feature>
<dbReference type="InterPro" id="IPR001570">
    <property type="entry name" value="Peptidase_M4_C_domain"/>
</dbReference>
<keyword evidence="3" id="KW-0862">Zinc</keyword>
<dbReference type="PANTHER" id="PTHR33794">
    <property type="entry name" value="BACILLOLYSIN"/>
    <property type="match status" value="1"/>
</dbReference>
<evidence type="ECO:0000313" key="7">
    <source>
        <dbReference type="EMBL" id="CCH78915.1"/>
    </source>
</evidence>
<evidence type="ECO:0000256" key="1">
    <source>
        <dbReference type="ARBA" id="ARBA00022670"/>
    </source>
</evidence>
<dbReference type="Pfam" id="PF02868">
    <property type="entry name" value="Peptidase_M4_C"/>
    <property type="match status" value="1"/>
</dbReference>
<comment type="caution">
    <text evidence="7">The sequence shown here is derived from an EMBL/GenBank/DDBJ whole genome shotgun (WGS) entry which is preliminary data.</text>
</comment>